<dbReference type="PANTHER" id="PTHR31871:SF64">
    <property type="entry name" value="ANGIOTENSIN-CONVERTING ENZYME 2"/>
    <property type="match status" value="1"/>
</dbReference>
<evidence type="ECO:0000313" key="2">
    <source>
        <dbReference type="EMBL" id="CAK9187485.1"/>
    </source>
</evidence>
<dbReference type="EMBL" id="CAUOFW020009991">
    <property type="protein sequence ID" value="CAK9187485.1"/>
    <property type="molecule type" value="Genomic_DNA"/>
</dbReference>
<dbReference type="AlphaFoldDB" id="A0ABC8V2A1"/>
<feature type="compositionally biased region" description="Basic and acidic residues" evidence="1">
    <location>
        <begin position="218"/>
        <end position="229"/>
    </location>
</feature>
<gene>
    <name evidence="2" type="ORF">ILEXP_LOCUS58040</name>
</gene>
<proteinExistence type="predicted"/>
<protein>
    <submittedName>
        <fullName evidence="2">Uncharacterized protein</fullName>
    </submittedName>
</protein>
<dbReference type="Pfam" id="PF09713">
    <property type="entry name" value="A_thal_3526"/>
    <property type="match status" value="2"/>
</dbReference>
<evidence type="ECO:0000313" key="3">
    <source>
        <dbReference type="Proteomes" id="UP001642360"/>
    </source>
</evidence>
<feature type="region of interest" description="Disordered" evidence="1">
    <location>
        <begin position="196"/>
        <end position="229"/>
    </location>
</feature>
<name>A0ABC8V2A1_9AQUA</name>
<sequence>MMGKKRGIMPIVWNGQQEFYEEIDLEGDNGIKCSLKLTQTYQQNMSKIGGPSWSVLGAMLLKNEVRLIVPRCSPLIGWGQVKEDNMDAIVGCLMVCHGGLLCIIHTHGNVQHLIEKCLIFRMTKEECMEALSKHANITPVITSTGITFLSLSTLHSWGYSYHFPYAHACTHVLMDNSHAVWKELEKENKEFFEAYAQSQSKEDQMSEAETSEMIQKMISDHEQSKDPKV</sequence>
<reference evidence="2 3" key="1">
    <citation type="submission" date="2024-02" db="EMBL/GenBank/DDBJ databases">
        <authorList>
            <person name="Vignale AGUSTIN F."/>
            <person name="Sosa J E."/>
            <person name="Modenutti C."/>
        </authorList>
    </citation>
    <scope>NUCLEOTIDE SEQUENCE [LARGE SCALE GENOMIC DNA]</scope>
</reference>
<dbReference type="InterPro" id="IPR006476">
    <property type="entry name" value="CHP01589_pln"/>
</dbReference>
<comment type="caution">
    <text evidence="2">The sequence shown here is derived from an EMBL/GenBank/DDBJ whole genome shotgun (WGS) entry which is preliminary data.</text>
</comment>
<accession>A0ABC8V2A1</accession>
<organism evidence="2 3">
    <name type="scientific">Ilex paraguariensis</name>
    <name type="common">yerba mate</name>
    <dbReference type="NCBI Taxonomy" id="185542"/>
    <lineage>
        <taxon>Eukaryota</taxon>
        <taxon>Viridiplantae</taxon>
        <taxon>Streptophyta</taxon>
        <taxon>Embryophyta</taxon>
        <taxon>Tracheophyta</taxon>
        <taxon>Spermatophyta</taxon>
        <taxon>Magnoliopsida</taxon>
        <taxon>eudicotyledons</taxon>
        <taxon>Gunneridae</taxon>
        <taxon>Pentapetalae</taxon>
        <taxon>asterids</taxon>
        <taxon>campanulids</taxon>
        <taxon>Aquifoliales</taxon>
        <taxon>Aquifoliaceae</taxon>
        <taxon>Ilex</taxon>
    </lineage>
</organism>
<evidence type="ECO:0000256" key="1">
    <source>
        <dbReference type="SAM" id="MobiDB-lite"/>
    </source>
</evidence>
<dbReference type="Proteomes" id="UP001642360">
    <property type="component" value="Unassembled WGS sequence"/>
</dbReference>
<dbReference type="PANTHER" id="PTHR31871">
    <property type="entry name" value="OS02G0137100 PROTEIN"/>
    <property type="match status" value="1"/>
</dbReference>
<keyword evidence="3" id="KW-1185">Reference proteome</keyword>